<dbReference type="Pfam" id="PF11654">
    <property type="entry name" value="NCE101"/>
    <property type="match status" value="1"/>
</dbReference>
<evidence type="ECO:0000313" key="2">
    <source>
        <dbReference type="Proteomes" id="UP000298061"/>
    </source>
</evidence>
<dbReference type="EMBL" id="SFCI01000013">
    <property type="protein sequence ID" value="TFY83712.1"/>
    <property type="molecule type" value="Genomic_DNA"/>
</dbReference>
<organism evidence="1 2">
    <name type="scientific">Hericium alpestre</name>
    <dbReference type="NCBI Taxonomy" id="135208"/>
    <lineage>
        <taxon>Eukaryota</taxon>
        <taxon>Fungi</taxon>
        <taxon>Dikarya</taxon>
        <taxon>Basidiomycota</taxon>
        <taxon>Agaricomycotina</taxon>
        <taxon>Agaricomycetes</taxon>
        <taxon>Russulales</taxon>
        <taxon>Hericiaceae</taxon>
        <taxon>Hericium</taxon>
    </lineage>
</organism>
<sequence length="78" mass="9151">MAPVLLSRTLDPILGIFTGIFAYHLYETNPRTELPEEQKLVNLVRWKMEKSRNERAHKAEEEARDNVDWKEVVAEAEK</sequence>
<comment type="caution">
    <text evidence="1">The sequence shown here is derived from an EMBL/GenBank/DDBJ whole genome shotgun (WGS) entry which is preliminary data.</text>
</comment>
<dbReference type="GO" id="GO:0009306">
    <property type="term" value="P:protein secretion"/>
    <property type="evidence" value="ECO:0007669"/>
    <property type="project" value="InterPro"/>
</dbReference>
<protein>
    <submittedName>
        <fullName evidence="1">Uncharacterized protein</fullName>
    </submittedName>
</protein>
<dbReference type="AlphaFoldDB" id="A0A4Z0A9H7"/>
<evidence type="ECO:0000313" key="1">
    <source>
        <dbReference type="EMBL" id="TFY83712.1"/>
    </source>
</evidence>
<dbReference type="InterPro" id="IPR024242">
    <property type="entry name" value="NCE101"/>
</dbReference>
<proteinExistence type="predicted"/>
<reference evidence="1 2" key="1">
    <citation type="submission" date="2019-02" db="EMBL/GenBank/DDBJ databases">
        <title>Genome sequencing of the rare red list fungi Hericium alpestre (H. flagellum).</title>
        <authorList>
            <person name="Buettner E."/>
            <person name="Kellner H."/>
        </authorList>
    </citation>
    <scope>NUCLEOTIDE SEQUENCE [LARGE SCALE GENOMIC DNA]</scope>
    <source>
        <strain evidence="1 2">DSM 108284</strain>
    </source>
</reference>
<accession>A0A4Z0A9H7</accession>
<dbReference type="STRING" id="135208.A0A4Z0A9H7"/>
<dbReference type="Proteomes" id="UP000298061">
    <property type="component" value="Unassembled WGS sequence"/>
</dbReference>
<dbReference type="PANTHER" id="PTHR28011">
    <property type="entry name" value="NON-CLASSICAL EXPORT PROTEIN 1"/>
    <property type="match status" value="1"/>
</dbReference>
<keyword evidence="2" id="KW-1185">Reference proteome</keyword>
<dbReference type="PANTHER" id="PTHR28011:SF1">
    <property type="entry name" value="NON-CLASSICAL EXPORT PROTEIN 1"/>
    <property type="match status" value="1"/>
</dbReference>
<name>A0A4Z0A9H7_9AGAM</name>
<gene>
    <name evidence="1" type="ORF">EWM64_g295</name>
</gene>
<dbReference type="OrthoDB" id="2155101at2759"/>